<feature type="domain" description="Cyclic nucleotide-binding" evidence="1">
    <location>
        <begin position="33"/>
        <end position="120"/>
    </location>
</feature>
<dbReference type="OrthoDB" id="1933280at2"/>
<dbReference type="Gene3D" id="2.60.120.10">
    <property type="entry name" value="Jelly Rolls"/>
    <property type="match status" value="1"/>
</dbReference>
<organism evidence="2 3">
    <name type="scientific">Ohtaekwangia koreensis</name>
    <dbReference type="NCBI Taxonomy" id="688867"/>
    <lineage>
        <taxon>Bacteria</taxon>
        <taxon>Pseudomonadati</taxon>
        <taxon>Bacteroidota</taxon>
        <taxon>Cytophagia</taxon>
        <taxon>Cytophagales</taxon>
        <taxon>Fulvivirgaceae</taxon>
        <taxon>Ohtaekwangia</taxon>
    </lineage>
</organism>
<accession>A0A1T5JBS4</accession>
<sequence>MNTASSFIAHINETVQLTEEEKQFISSICLPLTVRQGDFVERGGEVTRYYIYVQSGCLMTYFTDKDAVDHVAQFATARWWTGDLHSITKGIPSIYSTRALADSEVLLLSKHSQEELLAKYPRLERYFRILYQNALVTHLHRIIQGHSAAADERYISFREKYPSLEQYVPLKYIASYLGITPEFLSKVRRRLMEKG</sequence>
<dbReference type="InterPro" id="IPR014710">
    <property type="entry name" value="RmlC-like_jellyroll"/>
</dbReference>
<evidence type="ECO:0000313" key="3">
    <source>
        <dbReference type="Proteomes" id="UP000190961"/>
    </source>
</evidence>
<name>A0A1T5JBS4_9BACT</name>
<proteinExistence type="predicted"/>
<dbReference type="AlphaFoldDB" id="A0A1T5JBS4"/>
<keyword evidence="2" id="KW-0418">Kinase</keyword>
<dbReference type="GO" id="GO:0016301">
    <property type="term" value="F:kinase activity"/>
    <property type="evidence" value="ECO:0007669"/>
    <property type="project" value="UniProtKB-KW"/>
</dbReference>
<gene>
    <name evidence="2" type="ORF">SAMN05660236_0955</name>
</gene>
<evidence type="ECO:0000259" key="1">
    <source>
        <dbReference type="Pfam" id="PF00027"/>
    </source>
</evidence>
<reference evidence="2 3" key="1">
    <citation type="submission" date="2017-02" db="EMBL/GenBank/DDBJ databases">
        <authorList>
            <person name="Peterson S.W."/>
        </authorList>
    </citation>
    <scope>NUCLEOTIDE SEQUENCE [LARGE SCALE GENOMIC DNA]</scope>
    <source>
        <strain evidence="2 3">DSM 25262</strain>
    </source>
</reference>
<dbReference type="InterPro" id="IPR000595">
    <property type="entry name" value="cNMP-bd_dom"/>
</dbReference>
<dbReference type="SUPFAM" id="SSF51206">
    <property type="entry name" value="cAMP-binding domain-like"/>
    <property type="match status" value="1"/>
</dbReference>
<keyword evidence="3" id="KW-1185">Reference proteome</keyword>
<dbReference type="Proteomes" id="UP000190961">
    <property type="component" value="Unassembled WGS sequence"/>
</dbReference>
<dbReference type="EMBL" id="FUZU01000001">
    <property type="protein sequence ID" value="SKC48839.1"/>
    <property type="molecule type" value="Genomic_DNA"/>
</dbReference>
<protein>
    <submittedName>
        <fullName evidence="2">cAMP-binding domain of CRP or a regulatory subunit of cAMP-dependent protein kinases</fullName>
    </submittedName>
</protein>
<dbReference type="Pfam" id="PF00027">
    <property type="entry name" value="cNMP_binding"/>
    <property type="match status" value="1"/>
</dbReference>
<evidence type="ECO:0000313" key="2">
    <source>
        <dbReference type="EMBL" id="SKC48839.1"/>
    </source>
</evidence>
<keyword evidence="2" id="KW-0808">Transferase</keyword>
<dbReference type="RefSeq" id="WP_079685537.1">
    <property type="nucleotide sequence ID" value="NZ_FUZU01000001.1"/>
</dbReference>
<dbReference type="CDD" id="cd00038">
    <property type="entry name" value="CAP_ED"/>
    <property type="match status" value="1"/>
</dbReference>
<dbReference type="STRING" id="688867.SAMN05660236_0955"/>
<dbReference type="InterPro" id="IPR018490">
    <property type="entry name" value="cNMP-bd_dom_sf"/>
</dbReference>